<dbReference type="EMBL" id="JAABOJ010000008">
    <property type="protein sequence ID" value="KAF3284891.1"/>
    <property type="molecule type" value="Genomic_DNA"/>
</dbReference>
<dbReference type="Proteomes" id="UP000474640">
    <property type="component" value="Unassembled WGS sequence"/>
</dbReference>
<gene>
    <name evidence="1" type="ORF">TWF970_011168</name>
</gene>
<reference evidence="1 2" key="1">
    <citation type="submission" date="2020-01" db="EMBL/GenBank/DDBJ databases">
        <authorList>
            <person name="Palmer J.M."/>
        </authorList>
    </citation>
    <scope>NUCLEOTIDE SEQUENCE [LARGE SCALE GENOMIC DNA]</scope>
    <source>
        <strain evidence="1 2">TWF970</strain>
    </source>
</reference>
<evidence type="ECO:0000313" key="2">
    <source>
        <dbReference type="Proteomes" id="UP000474640"/>
    </source>
</evidence>
<protein>
    <submittedName>
        <fullName evidence="1">Uncharacterized protein</fullName>
    </submittedName>
</protein>
<accession>A0A7C8RFM5</accession>
<name>A0A7C8RFM5_ORBOL</name>
<organism evidence="1 2">
    <name type="scientific">Orbilia oligospora</name>
    <name type="common">Nematode-trapping fungus</name>
    <name type="synonym">Arthrobotrys oligospora</name>
    <dbReference type="NCBI Taxonomy" id="2813651"/>
    <lineage>
        <taxon>Eukaryota</taxon>
        <taxon>Fungi</taxon>
        <taxon>Dikarya</taxon>
        <taxon>Ascomycota</taxon>
        <taxon>Pezizomycotina</taxon>
        <taxon>Orbiliomycetes</taxon>
        <taxon>Orbiliales</taxon>
        <taxon>Orbiliaceae</taxon>
        <taxon>Orbilia</taxon>
    </lineage>
</organism>
<dbReference type="AlphaFoldDB" id="A0A7C8RFM5"/>
<evidence type="ECO:0000313" key="1">
    <source>
        <dbReference type="EMBL" id="KAF3284891.1"/>
    </source>
</evidence>
<comment type="caution">
    <text evidence="1">The sequence shown here is derived from an EMBL/GenBank/DDBJ whole genome shotgun (WGS) entry which is preliminary data.</text>
</comment>
<sequence>MFLPPNNQIKSNQLTSTGPVFNQNEAQVPNGDELILLLLLFFSVTRTCMEVDDVSGEPVYVSMMWWVWWLVRREEQKKRNVRSNGKSNLARAFASTFLLTINAKPPAGRSLA</sequence>
<proteinExistence type="predicted"/>